<evidence type="ECO:0000313" key="3">
    <source>
        <dbReference type="Proteomes" id="UP001174196"/>
    </source>
</evidence>
<dbReference type="Proteomes" id="UP001174196">
    <property type="component" value="Unassembled WGS sequence"/>
</dbReference>
<gene>
    <name evidence="2" type="ORF">NWF35_14710</name>
</gene>
<keyword evidence="1" id="KW-1133">Transmembrane helix</keyword>
<proteinExistence type="predicted"/>
<evidence type="ECO:0000313" key="2">
    <source>
        <dbReference type="EMBL" id="MDN4595119.1"/>
    </source>
</evidence>
<evidence type="ECO:0000256" key="1">
    <source>
        <dbReference type="SAM" id="Phobius"/>
    </source>
</evidence>
<dbReference type="RefSeq" id="WP_301240106.1">
    <property type="nucleotide sequence ID" value="NZ_JANRHH010000049.1"/>
</dbReference>
<feature type="transmembrane region" description="Helical" evidence="1">
    <location>
        <begin position="44"/>
        <end position="66"/>
    </location>
</feature>
<comment type="caution">
    <text evidence="2">The sequence shown here is derived from an EMBL/GenBank/DDBJ whole genome shotgun (WGS) entry which is preliminary data.</text>
</comment>
<keyword evidence="1" id="KW-0472">Membrane</keyword>
<accession>A0ABT8IQN8</accession>
<reference evidence="2" key="1">
    <citation type="submission" date="2022-08" db="EMBL/GenBank/DDBJ databases">
        <title>Polycladomyces zharkentsis sp. nov., a novel thermophilic CMC and starch-degrading bacterium isolated from a geothermal spring in Kazakhstan.</title>
        <authorList>
            <person name="Mashzhan A."/>
            <person name="Kistaubaeva A."/>
            <person name="Javier-Lopez R."/>
            <person name="Birkeland N.-K."/>
        </authorList>
    </citation>
    <scope>NUCLEOTIDE SEQUENCE</scope>
    <source>
        <strain evidence="2">KSR 13</strain>
    </source>
</reference>
<dbReference type="EMBL" id="JANRHH010000049">
    <property type="protein sequence ID" value="MDN4595119.1"/>
    <property type="molecule type" value="Genomic_DNA"/>
</dbReference>
<name>A0ABT8IQN8_9BACL</name>
<keyword evidence="1" id="KW-0812">Transmembrane</keyword>
<sequence>MIAEGSNRHEKVDGHLVGFFLGTPVVGTFILIIAYQLVLDGVRFYPFWLGESYLYLWFPAAAIATMTTHWGKRHPKGYSALTITLFVLVFVLGTADIMRQYGPVVKGTVILKGYTADSLVTDRQMYRVPYFPFDQERVLQAVREGRAEPVYLAQDEGMILAFADPAYTGYTWTDRMVYLTVGLTALGAFAGYFAYVLSVWTRYVQITDEALVFHRWRSFTLLPYKEIIHIRIDENQNRVSVETEEVVHHWTAEPEVKEQLRQAAKKAGLIAHAQGRYSRPQQYREIRLAEDAVVIMEDGEETRIPYLDVREVYWDGAVRITASDEDVLITDERYVHRDWLEELTKRLKQAWQERGIGHTMEVSLEEGYVWLASEWIWE</sequence>
<feature type="transmembrane region" description="Helical" evidence="1">
    <location>
        <begin position="176"/>
        <end position="197"/>
    </location>
</feature>
<protein>
    <submittedName>
        <fullName evidence="2">Uncharacterized protein</fullName>
    </submittedName>
</protein>
<feature type="transmembrane region" description="Helical" evidence="1">
    <location>
        <begin position="16"/>
        <end position="38"/>
    </location>
</feature>
<feature type="transmembrane region" description="Helical" evidence="1">
    <location>
        <begin position="78"/>
        <end position="98"/>
    </location>
</feature>
<organism evidence="2 3">
    <name type="scientific">Polycladomyces subterraneus</name>
    <dbReference type="NCBI Taxonomy" id="1016997"/>
    <lineage>
        <taxon>Bacteria</taxon>
        <taxon>Bacillati</taxon>
        <taxon>Bacillota</taxon>
        <taxon>Bacilli</taxon>
        <taxon>Bacillales</taxon>
        <taxon>Thermoactinomycetaceae</taxon>
        <taxon>Polycladomyces</taxon>
    </lineage>
</organism>
<keyword evidence="3" id="KW-1185">Reference proteome</keyword>